<keyword evidence="3" id="KW-1185">Reference proteome</keyword>
<proteinExistence type="predicted"/>
<gene>
    <name evidence="2" type="ORF">EA473_20025</name>
</gene>
<keyword evidence="1" id="KW-0472">Membrane</keyword>
<reference evidence="2 3" key="1">
    <citation type="submission" date="2018-10" db="EMBL/GenBank/DDBJ databases">
        <title>Natrarchaeobius chitinivorans gen. nov., sp. nov., and Natrarchaeobius haloalkaliphilus sp. nov., alkaliphilic, chitin-utilizing haloarchaea from hypersaline alkaline lakes.</title>
        <authorList>
            <person name="Sorokin D.Y."/>
            <person name="Elcheninov A.G."/>
            <person name="Kostrikina N.A."/>
            <person name="Bale N.J."/>
            <person name="Sinninghe Damste J.S."/>
            <person name="Khijniak T.V."/>
            <person name="Kublanov I.V."/>
            <person name="Toshchakov S.V."/>
        </authorList>
    </citation>
    <scope>NUCLEOTIDE SEQUENCE [LARGE SCALE GENOMIC DNA]</scope>
    <source>
        <strain evidence="2 3">AArcht4T</strain>
    </source>
</reference>
<feature type="transmembrane region" description="Helical" evidence="1">
    <location>
        <begin position="269"/>
        <end position="290"/>
    </location>
</feature>
<keyword evidence="1" id="KW-0812">Transmembrane</keyword>
<name>A0A3N6LTT0_NATCH</name>
<feature type="transmembrane region" description="Helical" evidence="1">
    <location>
        <begin position="117"/>
        <end position="134"/>
    </location>
</feature>
<dbReference type="OrthoDB" id="384267at2157"/>
<sequence>MEMEPQHPDRSSAQEEPQQVAENLSDLFALHEQIVPSEPIDISAVFGKKPEQTVAFEVALAALVATAVLTVSVSSTVLETGGTIVAMLLLGITVIRKMILDNALIASDRMMQKTTGWMQYLIIYAVFYLGLFWAELGGGVIPISVLALWAAGVFSFLFASMLLYEWMVGDLFFWMAVTFHNLGLQDESSAFNRGLLAVAAWVHQLSPHYEKYGIEHLSVRKVRFQGADIRSQRAQTVTALVVLIATVAVVLLGAVVAVPVLYVVTGSSLFHTGILAVSLAVAALPMQGFLQFILSRYGNASFKDVSGARHDLLPILMLVAVAIIYEVERTGIVFW</sequence>
<comment type="caution">
    <text evidence="2">The sequence shown here is derived from an EMBL/GenBank/DDBJ whole genome shotgun (WGS) entry which is preliminary data.</text>
</comment>
<dbReference type="RefSeq" id="WP_124197327.1">
    <property type="nucleotide sequence ID" value="NZ_REGA01000023.1"/>
</dbReference>
<evidence type="ECO:0000313" key="2">
    <source>
        <dbReference type="EMBL" id="RQG90884.1"/>
    </source>
</evidence>
<dbReference type="EMBL" id="REGA01000023">
    <property type="protein sequence ID" value="RQG90884.1"/>
    <property type="molecule type" value="Genomic_DNA"/>
</dbReference>
<dbReference type="Proteomes" id="UP000282323">
    <property type="component" value="Unassembled WGS sequence"/>
</dbReference>
<accession>A0A3N6LTT0</accession>
<protein>
    <submittedName>
        <fullName evidence="2">Uncharacterized protein</fullName>
    </submittedName>
</protein>
<feature type="transmembrane region" description="Helical" evidence="1">
    <location>
        <begin position="84"/>
        <end position="105"/>
    </location>
</feature>
<feature type="transmembrane region" description="Helical" evidence="1">
    <location>
        <begin position="58"/>
        <end position="78"/>
    </location>
</feature>
<feature type="transmembrane region" description="Helical" evidence="1">
    <location>
        <begin position="140"/>
        <end position="164"/>
    </location>
</feature>
<evidence type="ECO:0000256" key="1">
    <source>
        <dbReference type="SAM" id="Phobius"/>
    </source>
</evidence>
<keyword evidence="1" id="KW-1133">Transmembrane helix</keyword>
<evidence type="ECO:0000313" key="3">
    <source>
        <dbReference type="Proteomes" id="UP000282323"/>
    </source>
</evidence>
<organism evidence="2 3">
    <name type="scientific">Natrarchaeobius chitinivorans</name>
    <dbReference type="NCBI Taxonomy" id="1679083"/>
    <lineage>
        <taxon>Archaea</taxon>
        <taxon>Methanobacteriati</taxon>
        <taxon>Methanobacteriota</taxon>
        <taxon>Stenosarchaea group</taxon>
        <taxon>Halobacteria</taxon>
        <taxon>Halobacteriales</taxon>
        <taxon>Natrialbaceae</taxon>
        <taxon>Natrarchaeobius</taxon>
    </lineage>
</organism>
<feature type="transmembrane region" description="Helical" evidence="1">
    <location>
        <begin position="239"/>
        <end position="263"/>
    </location>
</feature>
<dbReference type="AlphaFoldDB" id="A0A3N6LTT0"/>